<accession>A0A7S4GA32</accession>
<dbReference type="Gene3D" id="2.60.40.150">
    <property type="entry name" value="C2 domain"/>
    <property type="match status" value="1"/>
</dbReference>
<reference evidence="4" key="1">
    <citation type="submission" date="2021-01" db="EMBL/GenBank/DDBJ databases">
        <authorList>
            <person name="Corre E."/>
            <person name="Pelletier E."/>
            <person name="Niang G."/>
            <person name="Scheremetjew M."/>
            <person name="Finn R."/>
            <person name="Kale V."/>
            <person name="Holt S."/>
            <person name="Cochrane G."/>
            <person name="Meng A."/>
            <person name="Brown T."/>
            <person name="Cohen L."/>
        </authorList>
    </citation>
    <scope>NUCLEOTIDE SEQUENCE</scope>
    <source>
        <strain evidence="4">CCMP1594</strain>
    </source>
</reference>
<sequence length="150" mass="16608">MSAEAPRDRKMEIFDICAVNLIPCDNSSKIASTVGKLLHKSPSSDPYVIFAIGGERVQTKEIKNTLNPKWEEHLTLKVPHNAKDMIVSVFDRDRFTSDDQMGVYQFKIPQANQSGTVDAPLTTIRGQKHATGNIKFTYNLVGVPDDGSMA</sequence>
<evidence type="ECO:0000313" key="4">
    <source>
        <dbReference type="EMBL" id="CAE0830094.1"/>
    </source>
</evidence>
<dbReference type="SUPFAM" id="SSF49562">
    <property type="entry name" value="C2 domain (Calcium/lipid-binding domain, CaLB)"/>
    <property type="match status" value="1"/>
</dbReference>
<dbReference type="Pfam" id="PF00168">
    <property type="entry name" value="C2"/>
    <property type="match status" value="1"/>
</dbReference>
<dbReference type="InterPro" id="IPR000008">
    <property type="entry name" value="C2_dom"/>
</dbReference>
<keyword evidence="1" id="KW-0479">Metal-binding</keyword>
<gene>
    <name evidence="4" type="ORF">EGYM00163_LOCUS41374</name>
</gene>
<evidence type="ECO:0000259" key="3">
    <source>
        <dbReference type="PROSITE" id="PS50004"/>
    </source>
</evidence>
<dbReference type="SMART" id="SM00239">
    <property type="entry name" value="C2"/>
    <property type="match status" value="1"/>
</dbReference>
<proteinExistence type="predicted"/>
<dbReference type="PROSITE" id="PS50004">
    <property type="entry name" value="C2"/>
    <property type="match status" value="1"/>
</dbReference>
<keyword evidence="2" id="KW-0106">Calcium</keyword>
<dbReference type="EMBL" id="HBJA01120258">
    <property type="protein sequence ID" value="CAE0830094.1"/>
    <property type="molecule type" value="Transcribed_RNA"/>
</dbReference>
<name>A0A7S4GA32_9EUGL</name>
<dbReference type="InterPro" id="IPR035892">
    <property type="entry name" value="C2_domain_sf"/>
</dbReference>
<evidence type="ECO:0000256" key="2">
    <source>
        <dbReference type="ARBA" id="ARBA00022837"/>
    </source>
</evidence>
<organism evidence="4">
    <name type="scientific">Eutreptiella gymnastica</name>
    <dbReference type="NCBI Taxonomy" id="73025"/>
    <lineage>
        <taxon>Eukaryota</taxon>
        <taxon>Discoba</taxon>
        <taxon>Euglenozoa</taxon>
        <taxon>Euglenida</taxon>
        <taxon>Spirocuta</taxon>
        <taxon>Euglenophyceae</taxon>
        <taxon>Eutreptiales</taxon>
        <taxon>Eutreptiaceae</taxon>
        <taxon>Eutreptiella</taxon>
    </lineage>
</organism>
<protein>
    <recommendedName>
        <fullName evidence="3">C2 domain-containing protein</fullName>
    </recommendedName>
</protein>
<dbReference type="AlphaFoldDB" id="A0A7S4GA32"/>
<feature type="domain" description="C2" evidence="3">
    <location>
        <begin position="1"/>
        <end position="121"/>
    </location>
</feature>
<dbReference type="GO" id="GO:0046872">
    <property type="term" value="F:metal ion binding"/>
    <property type="evidence" value="ECO:0007669"/>
    <property type="project" value="UniProtKB-KW"/>
</dbReference>
<dbReference type="PANTHER" id="PTHR45911">
    <property type="entry name" value="C2 DOMAIN-CONTAINING PROTEIN"/>
    <property type="match status" value="1"/>
</dbReference>
<evidence type="ECO:0000256" key="1">
    <source>
        <dbReference type="ARBA" id="ARBA00022723"/>
    </source>
</evidence>